<sequence>MRVNKVDVWHNAPMANTQHHTSTPSALDPAGHWGQGRRLEFIDFRLRWEGRLNRSDVMEFFSISTPRASMDIGRYLELAPGNAFYDRSSRSYLAAKEFKPLFPDNNPERYLNELLAREAGVVPKGLSFIGWVPPLAVMPRPGRVARADVFLQVLDAIRGHKALTVVYQSMSTPRPQERVIAPHALAHDGMRWHVRAYCAQREKYLDFQLGRFLEVAPSQRPGTDGADDAAWHRMVPLVLAPHPELSPEQQHAIALDYGMVDGCTTLQCRQSMLFYTLRSLRLLKEGVESPQDQQITLRNRAAIAEFLPKDAAKS</sequence>
<evidence type="ECO:0000259" key="3">
    <source>
        <dbReference type="Pfam" id="PF26109"/>
    </source>
</evidence>
<name>A0A238D3R4_THIDL</name>
<dbReference type="InterPro" id="IPR051534">
    <property type="entry name" value="CBASS_pafABC_assoc_protein"/>
</dbReference>
<dbReference type="EMBL" id="FLMQ01000055">
    <property type="protein sequence ID" value="SBP87820.1"/>
    <property type="molecule type" value="Genomic_DNA"/>
</dbReference>
<dbReference type="Pfam" id="PF26107">
    <property type="entry name" value="BrxR_CTD"/>
    <property type="match status" value="1"/>
</dbReference>
<evidence type="ECO:0000313" key="4">
    <source>
        <dbReference type="EMBL" id="SBP87820.1"/>
    </source>
</evidence>
<protein>
    <submittedName>
        <fullName evidence="4">Putative transcriptional regulator</fullName>
    </submittedName>
</protein>
<dbReference type="Pfam" id="PF26109">
    <property type="entry name" value="WHD_BrxR"/>
    <property type="match status" value="1"/>
</dbReference>
<accession>A0A238D3R4</accession>
<dbReference type="Pfam" id="PF13280">
    <property type="entry name" value="WYL"/>
    <property type="match status" value="1"/>
</dbReference>
<gene>
    <name evidence="4" type="ORF">THIARS_60533</name>
</gene>
<evidence type="ECO:0000259" key="2">
    <source>
        <dbReference type="Pfam" id="PF26107"/>
    </source>
</evidence>
<dbReference type="Proteomes" id="UP000214566">
    <property type="component" value="Unassembled WGS sequence"/>
</dbReference>
<dbReference type="InterPro" id="IPR059020">
    <property type="entry name" value="CapW_CTD"/>
</dbReference>
<dbReference type="PANTHER" id="PTHR34580:SF3">
    <property type="entry name" value="PROTEIN PAFB"/>
    <property type="match status" value="1"/>
</dbReference>
<dbReference type="AlphaFoldDB" id="A0A238D3R4"/>
<feature type="domain" description="DNA-binding transcriptional repressor CapW C-terminal dimerisation" evidence="2">
    <location>
        <begin position="234"/>
        <end position="303"/>
    </location>
</feature>
<evidence type="ECO:0000313" key="5">
    <source>
        <dbReference type="Proteomes" id="UP000214566"/>
    </source>
</evidence>
<dbReference type="PROSITE" id="PS52050">
    <property type="entry name" value="WYL"/>
    <property type="match status" value="1"/>
</dbReference>
<dbReference type="PIRSF" id="PIRSF015558">
    <property type="entry name" value="Txn_reg_DeoR_prd"/>
    <property type="match status" value="1"/>
</dbReference>
<reference evidence="4 5" key="1">
    <citation type="submission" date="2016-06" db="EMBL/GenBank/DDBJ databases">
        <authorList>
            <person name="Kjaerup R.B."/>
            <person name="Dalgaard T.S."/>
            <person name="Juul-Madsen H.R."/>
        </authorList>
    </citation>
    <scope>NUCLEOTIDE SEQUENCE [LARGE SCALE GENOMIC DNA]</scope>
    <source>
        <strain evidence="4 5">DSM 16361</strain>
    </source>
</reference>
<feature type="domain" description="DNA-binding transcriptional repressor CapW winged helix-turn-helix" evidence="3">
    <location>
        <begin position="36"/>
        <end position="114"/>
    </location>
</feature>
<dbReference type="InterPro" id="IPR016634">
    <property type="entry name" value="CapW-like"/>
</dbReference>
<organism evidence="4 5">
    <name type="scientific">Thiomonas delicata</name>
    <name type="common">Thiomonas cuprina</name>
    <dbReference type="NCBI Taxonomy" id="364030"/>
    <lineage>
        <taxon>Bacteria</taxon>
        <taxon>Pseudomonadati</taxon>
        <taxon>Pseudomonadota</taxon>
        <taxon>Betaproteobacteria</taxon>
        <taxon>Burkholderiales</taxon>
        <taxon>Thiomonas</taxon>
    </lineage>
</organism>
<dbReference type="PANTHER" id="PTHR34580">
    <property type="match status" value="1"/>
</dbReference>
<evidence type="ECO:0000259" key="1">
    <source>
        <dbReference type="Pfam" id="PF13280"/>
    </source>
</evidence>
<proteinExistence type="predicted"/>
<keyword evidence="5" id="KW-1185">Reference proteome</keyword>
<dbReference type="InterPro" id="IPR026881">
    <property type="entry name" value="WYL_dom"/>
</dbReference>
<feature type="domain" description="WYL" evidence="1">
    <location>
        <begin position="149"/>
        <end position="216"/>
    </location>
</feature>
<dbReference type="InterPro" id="IPR059019">
    <property type="entry name" value="WHD_CapW"/>
</dbReference>